<dbReference type="Proteomes" id="UP001311232">
    <property type="component" value="Unassembled WGS sequence"/>
</dbReference>
<evidence type="ECO:0000313" key="3">
    <source>
        <dbReference type="Proteomes" id="UP001311232"/>
    </source>
</evidence>
<feature type="region of interest" description="Disordered" evidence="1">
    <location>
        <begin position="31"/>
        <end position="60"/>
    </location>
</feature>
<sequence>MSVSSDDIILVQLDGASSLPSPWLHVDKPAAPSQGHCNEEDLFPRRPRTGFTIGKRGNGRLELSTHCPSAASTPPEHGLCHMSHTAAPASSTVGLSPRGAQTADSGIIAVEYAFRAHLPWDAVPADCDANGEEGLTGSL</sequence>
<gene>
    <name evidence="2" type="ORF">CRENBAI_021839</name>
</gene>
<reference evidence="2 3" key="1">
    <citation type="submission" date="2021-06" db="EMBL/GenBank/DDBJ databases">
        <authorList>
            <person name="Palmer J.M."/>
        </authorList>
    </citation>
    <scope>NUCLEOTIDE SEQUENCE [LARGE SCALE GENOMIC DNA]</scope>
    <source>
        <strain evidence="2 3">MEX-2019</strain>
        <tissue evidence="2">Muscle</tissue>
    </source>
</reference>
<proteinExistence type="predicted"/>
<name>A0AAV9RI71_9TELE</name>
<dbReference type="EMBL" id="JAHHUM010001790">
    <property type="protein sequence ID" value="KAK5608676.1"/>
    <property type="molecule type" value="Genomic_DNA"/>
</dbReference>
<evidence type="ECO:0000313" key="2">
    <source>
        <dbReference type="EMBL" id="KAK5608676.1"/>
    </source>
</evidence>
<organism evidence="2 3">
    <name type="scientific">Crenichthys baileyi</name>
    <name type="common">White River springfish</name>
    <dbReference type="NCBI Taxonomy" id="28760"/>
    <lineage>
        <taxon>Eukaryota</taxon>
        <taxon>Metazoa</taxon>
        <taxon>Chordata</taxon>
        <taxon>Craniata</taxon>
        <taxon>Vertebrata</taxon>
        <taxon>Euteleostomi</taxon>
        <taxon>Actinopterygii</taxon>
        <taxon>Neopterygii</taxon>
        <taxon>Teleostei</taxon>
        <taxon>Neoteleostei</taxon>
        <taxon>Acanthomorphata</taxon>
        <taxon>Ovalentaria</taxon>
        <taxon>Atherinomorphae</taxon>
        <taxon>Cyprinodontiformes</taxon>
        <taxon>Goodeidae</taxon>
        <taxon>Crenichthys</taxon>
    </lineage>
</organism>
<dbReference type="AlphaFoldDB" id="A0AAV9RI71"/>
<evidence type="ECO:0000256" key="1">
    <source>
        <dbReference type="SAM" id="MobiDB-lite"/>
    </source>
</evidence>
<keyword evidence="3" id="KW-1185">Reference proteome</keyword>
<comment type="caution">
    <text evidence="2">The sequence shown here is derived from an EMBL/GenBank/DDBJ whole genome shotgun (WGS) entry which is preliminary data.</text>
</comment>
<accession>A0AAV9RI71</accession>
<protein>
    <submittedName>
        <fullName evidence="2">Uncharacterized protein</fullName>
    </submittedName>
</protein>